<feature type="domain" description="FAD dependent oxidoreductase" evidence="1">
    <location>
        <begin position="30"/>
        <end position="379"/>
    </location>
</feature>
<dbReference type="InterPro" id="IPR006076">
    <property type="entry name" value="FAD-dep_OxRdtase"/>
</dbReference>
<dbReference type="EMBL" id="SWFM01000001">
    <property type="protein sequence ID" value="TKD71911.1"/>
    <property type="molecule type" value="Genomic_DNA"/>
</dbReference>
<dbReference type="RefSeq" id="WP_136945764.1">
    <property type="nucleotide sequence ID" value="NZ_SWFM01000001.1"/>
</dbReference>
<dbReference type="Proteomes" id="UP000310541">
    <property type="component" value="Unassembled WGS sequence"/>
</dbReference>
<proteinExistence type="predicted"/>
<reference evidence="2 3" key="1">
    <citation type="submission" date="2019-04" db="EMBL/GenBank/DDBJ databases">
        <title>Genome sequence of Bacillus hwajinpoensis strain Y2.</title>
        <authorList>
            <person name="Fair J.L."/>
            <person name="Maclea K.S."/>
        </authorList>
    </citation>
    <scope>NUCLEOTIDE SEQUENCE [LARGE SCALE GENOMIC DNA]</scope>
    <source>
        <strain evidence="2 3">Y2</strain>
    </source>
</reference>
<comment type="caution">
    <text evidence="2">The sequence shown here is derived from an EMBL/GenBank/DDBJ whole genome shotgun (WGS) entry which is preliminary data.</text>
</comment>
<dbReference type="PANTHER" id="PTHR13847:SF201">
    <property type="entry name" value="PUTATIBE OXIDOREDUCTASE"/>
    <property type="match status" value="1"/>
</dbReference>
<sequence>MELHQGNLYWPSTVTDPPSFPALTSSINCDVLIIGGGMSGTIMARVLADYDINTVLIEKNQIGTGSTSANTGLLQFSNDAMLVDLIARFGKEKAVYFYKLCLKAIDELDKYNAYLSGPTDFRRAESLYYASNDHEHKKLKNEFDALIQYGFHADYLDKHAIRSLYDFEAPGGIYTKAEAEVNPYKFSLELAKDSDRLGVQIYENTEILSHQFTKDGLFFETEKGDIQAKKVIYATGYGTQEFAKTKGALLERTFTIATEPIDQFIGWHNRSLIWETARPYHYLRATRDNRILIGGLDDKLTKEHDLETKGQQLLHKLKTLFPHLTPSIAFEWSAVFGSTKDGLPFIGEHPKYKDVYFMLGYGGNGTVYSMLGAEILKDLILYGYHPAMDITRLGR</sequence>
<organism evidence="2 3">
    <name type="scientific">Guptibacillus hwajinpoensis</name>
    <dbReference type="NCBI Taxonomy" id="208199"/>
    <lineage>
        <taxon>Bacteria</taxon>
        <taxon>Bacillati</taxon>
        <taxon>Bacillota</taxon>
        <taxon>Bacilli</taxon>
        <taxon>Bacillales</taxon>
        <taxon>Guptibacillaceae</taxon>
        <taxon>Guptibacillus</taxon>
    </lineage>
</organism>
<dbReference type="Pfam" id="PF01266">
    <property type="entry name" value="DAO"/>
    <property type="match status" value="1"/>
</dbReference>
<evidence type="ECO:0000313" key="2">
    <source>
        <dbReference type="EMBL" id="TKD71911.1"/>
    </source>
</evidence>
<dbReference type="SUPFAM" id="SSF51905">
    <property type="entry name" value="FAD/NAD(P)-binding domain"/>
    <property type="match status" value="1"/>
</dbReference>
<evidence type="ECO:0000259" key="1">
    <source>
        <dbReference type="Pfam" id="PF01266"/>
    </source>
</evidence>
<accession>A0A4U1MMH0</accession>
<dbReference type="OrthoDB" id="571248at2"/>
<dbReference type="AlphaFoldDB" id="A0A4U1MMH0"/>
<gene>
    <name evidence="2" type="ORF">FBF83_03670</name>
</gene>
<name>A0A4U1MMH0_9BACL</name>
<dbReference type="Gene3D" id="3.30.9.10">
    <property type="entry name" value="D-Amino Acid Oxidase, subunit A, domain 2"/>
    <property type="match status" value="1"/>
</dbReference>
<dbReference type="GO" id="GO:0005737">
    <property type="term" value="C:cytoplasm"/>
    <property type="evidence" value="ECO:0007669"/>
    <property type="project" value="TreeGrafter"/>
</dbReference>
<dbReference type="Gene3D" id="3.50.50.60">
    <property type="entry name" value="FAD/NAD(P)-binding domain"/>
    <property type="match status" value="1"/>
</dbReference>
<protein>
    <submittedName>
        <fullName evidence="2">FAD-binding oxidoreductase</fullName>
    </submittedName>
</protein>
<dbReference type="PANTHER" id="PTHR13847">
    <property type="entry name" value="SARCOSINE DEHYDROGENASE-RELATED"/>
    <property type="match status" value="1"/>
</dbReference>
<dbReference type="InterPro" id="IPR036188">
    <property type="entry name" value="FAD/NAD-bd_sf"/>
</dbReference>
<evidence type="ECO:0000313" key="3">
    <source>
        <dbReference type="Proteomes" id="UP000310541"/>
    </source>
</evidence>